<dbReference type="PANTHER" id="PTHR42648">
    <property type="entry name" value="TRANSPOSASE, PUTATIVE-RELATED"/>
    <property type="match status" value="1"/>
</dbReference>
<dbReference type="PROSITE" id="PS50994">
    <property type="entry name" value="INTEGRASE"/>
    <property type="match status" value="1"/>
</dbReference>
<name>A0ABQ5EC42_9ASTR</name>
<dbReference type="SUPFAM" id="SSF53098">
    <property type="entry name" value="Ribonuclease H-like"/>
    <property type="match status" value="1"/>
</dbReference>
<proteinExistence type="predicted"/>
<gene>
    <name evidence="2" type="ORF">Tco_0974525</name>
</gene>
<evidence type="ECO:0000313" key="2">
    <source>
        <dbReference type="EMBL" id="GJT48368.1"/>
    </source>
</evidence>
<sequence length="452" mass="51701">MNRDSHVKNSVLANSKKPAKKITVYVRKNKQTDITSENVISNKENVIDVDVANAPKAKTLLCVSCMQNVLIPCHDNCFANYKLNVRSNVRRPLSTKSRTPKSYDTTYVVRKTRFSKESTLSKSLDTTYVVSKPKIDVGSTSKANDKVVQIVLWIVDSGCSKHMTGDRSLLKNFIEKFMGTALDIISLAVGQFCDGDLEVAFRSYDILDLVDGLPKFKYEKDHLCSACERGKSKKASHPLKLIPSDHSKLELLHMDLCGPMRVASINGKKYILVIVDDYSRYTWVYFLHSKDETPEIIKKFIAHAQLNYKAKVCKIRTDNVERRNRTLVEAARTMLIFSRLPEFLWAEAVATACFTQNRSIIHTRHNKTPYELLRGRKPNVEYFHVFGSLCYPTNDRDDLGKMKPKADIGVFIGYSETSRGFRIYNRRTKKIMETINVKFDELTNKWLLNTIV</sequence>
<evidence type="ECO:0000259" key="1">
    <source>
        <dbReference type="PROSITE" id="PS50994"/>
    </source>
</evidence>
<dbReference type="InterPro" id="IPR057670">
    <property type="entry name" value="SH3_retrovirus"/>
</dbReference>
<dbReference type="InterPro" id="IPR012337">
    <property type="entry name" value="RNaseH-like_sf"/>
</dbReference>
<feature type="domain" description="Integrase catalytic" evidence="1">
    <location>
        <begin position="239"/>
        <end position="319"/>
    </location>
</feature>
<dbReference type="InterPro" id="IPR036397">
    <property type="entry name" value="RNaseH_sf"/>
</dbReference>
<keyword evidence="3" id="KW-1185">Reference proteome</keyword>
<dbReference type="InterPro" id="IPR001584">
    <property type="entry name" value="Integrase_cat-core"/>
</dbReference>
<accession>A0ABQ5EC42</accession>
<evidence type="ECO:0000313" key="3">
    <source>
        <dbReference type="Proteomes" id="UP001151760"/>
    </source>
</evidence>
<comment type="caution">
    <text evidence="2">The sequence shown here is derived from an EMBL/GenBank/DDBJ whole genome shotgun (WGS) entry which is preliminary data.</text>
</comment>
<dbReference type="Pfam" id="PF25597">
    <property type="entry name" value="SH3_retrovirus"/>
    <property type="match status" value="1"/>
</dbReference>
<reference evidence="2" key="1">
    <citation type="journal article" date="2022" name="Int. J. Mol. Sci.">
        <title>Draft Genome of Tanacetum Coccineum: Genomic Comparison of Closely Related Tanacetum-Family Plants.</title>
        <authorList>
            <person name="Yamashiro T."/>
            <person name="Shiraishi A."/>
            <person name="Nakayama K."/>
            <person name="Satake H."/>
        </authorList>
    </citation>
    <scope>NUCLEOTIDE SEQUENCE</scope>
</reference>
<organism evidence="2 3">
    <name type="scientific">Tanacetum coccineum</name>
    <dbReference type="NCBI Taxonomy" id="301880"/>
    <lineage>
        <taxon>Eukaryota</taxon>
        <taxon>Viridiplantae</taxon>
        <taxon>Streptophyta</taxon>
        <taxon>Embryophyta</taxon>
        <taxon>Tracheophyta</taxon>
        <taxon>Spermatophyta</taxon>
        <taxon>Magnoliopsida</taxon>
        <taxon>eudicotyledons</taxon>
        <taxon>Gunneridae</taxon>
        <taxon>Pentapetalae</taxon>
        <taxon>asterids</taxon>
        <taxon>campanulids</taxon>
        <taxon>Asterales</taxon>
        <taxon>Asteraceae</taxon>
        <taxon>Asteroideae</taxon>
        <taxon>Anthemideae</taxon>
        <taxon>Anthemidinae</taxon>
        <taxon>Tanacetum</taxon>
    </lineage>
</organism>
<dbReference type="Gene3D" id="3.30.420.10">
    <property type="entry name" value="Ribonuclease H-like superfamily/Ribonuclease H"/>
    <property type="match status" value="2"/>
</dbReference>
<dbReference type="Proteomes" id="UP001151760">
    <property type="component" value="Unassembled WGS sequence"/>
</dbReference>
<dbReference type="InterPro" id="IPR039537">
    <property type="entry name" value="Retrotran_Ty1/copia-like"/>
</dbReference>
<protein>
    <submittedName>
        <fullName evidence="2">Retrovirus-related pol polyprotein from transposon TNT 1-94</fullName>
    </submittedName>
</protein>
<reference evidence="2" key="2">
    <citation type="submission" date="2022-01" db="EMBL/GenBank/DDBJ databases">
        <authorList>
            <person name="Yamashiro T."/>
            <person name="Shiraishi A."/>
            <person name="Satake H."/>
            <person name="Nakayama K."/>
        </authorList>
    </citation>
    <scope>NUCLEOTIDE SEQUENCE</scope>
</reference>
<dbReference type="EMBL" id="BQNB010016148">
    <property type="protein sequence ID" value="GJT48368.1"/>
    <property type="molecule type" value="Genomic_DNA"/>
</dbReference>
<dbReference type="PANTHER" id="PTHR42648:SF18">
    <property type="entry name" value="RETROTRANSPOSON, UNCLASSIFIED-LIKE PROTEIN"/>
    <property type="match status" value="1"/>
</dbReference>